<accession>A0ABQ7CG14</accession>
<sequence length="258" mass="29091">MAVDEQDELPEATQREAELQRKIDGLQNQSAEKLSQPESENLNLRDENQALNTESNKKRRFRAQIRPMPTLETPNSGTDANLPPTASGRDASTREKAKGAQTYDVEESEPELESDKEAPDGARKAESPIVAYLEHMFTKRLDAMQSMIGQQPKWSQKMKAPDSFWNPGFWCDFNQDHGHKTEDCVALKIEVNELLKKGHLKEFLSEKAKSHLSKETTGNPTEAAPVSPPRQDRVIHVISDGLLIYFLLGRFATFPFCP</sequence>
<reference evidence="2 3" key="1">
    <citation type="journal article" date="2020" name="BMC Genomics">
        <title>Intraspecific diversification of the crop wild relative Brassica cretica Lam. using demographic model selection.</title>
        <authorList>
            <person name="Kioukis A."/>
            <person name="Michalopoulou V.A."/>
            <person name="Briers L."/>
            <person name="Pirintsos S."/>
            <person name="Studholme D.J."/>
            <person name="Pavlidis P."/>
            <person name="Sarris P.F."/>
        </authorList>
    </citation>
    <scope>NUCLEOTIDE SEQUENCE [LARGE SCALE GENOMIC DNA]</scope>
    <source>
        <strain evidence="3">cv. PFS-1207/04</strain>
    </source>
</reference>
<protein>
    <submittedName>
        <fullName evidence="2">Uncharacterized protein</fullName>
    </submittedName>
</protein>
<proteinExistence type="predicted"/>
<name>A0ABQ7CG14_BRACR</name>
<dbReference type="EMBL" id="QGKV02000832">
    <property type="protein sequence ID" value="KAF3550559.1"/>
    <property type="molecule type" value="Genomic_DNA"/>
</dbReference>
<feature type="compositionally biased region" description="Polar residues" evidence="1">
    <location>
        <begin position="26"/>
        <end position="42"/>
    </location>
</feature>
<evidence type="ECO:0000256" key="1">
    <source>
        <dbReference type="SAM" id="MobiDB-lite"/>
    </source>
</evidence>
<feature type="compositionally biased region" description="Acidic residues" evidence="1">
    <location>
        <begin position="1"/>
        <end position="10"/>
    </location>
</feature>
<feature type="compositionally biased region" description="Basic and acidic residues" evidence="1">
    <location>
        <begin position="13"/>
        <end position="24"/>
    </location>
</feature>
<dbReference type="Proteomes" id="UP000266723">
    <property type="component" value="Unassembled WGS sequence"/>
</dbReference>
<evidence type="ECO:0000313" key="3">
    <source>
        <dbReference type="Proteomes" id="UP000266723"/>
    </source>
</evidence>
<feature type="region of interest" description="Disordered" evidence="1">
    <location>
        <begin position="209"/>
        <end position="228"/>
    </location>
</feature>
<gene>
    <name evidence="2" type="ORF">DY000_02007209</name>
</gene>
<comment type="caution">
    <text evidence="2">The sequence shown here is derived from an EMBL/GenBank/DDBJ whole genome shotgun (WGS) entry which is preliminary data.</text>
</comment>
<feature type="compositionally biased region" description="Basic and acidic residues" evidence="1">
    <location>
        <begin position="113"/>
        <end position="124"/>
    </location>
</feature>
<keyword evidence="3" id="KW-1185">Reference proteome</keyword>
<organism evidence="2 3">
    <name type="scientific">Brassica cretica</name>
    <name type="common">Mustard</name>
    <dbReference type="NCBI Taxonomy" id="69181"/>
    <lineage>
        <taxon>Eukaryota</taxon>
        <taxon>Viridiplantae</taxon>
        <taxon>Streptophyta</taxon>
        <taxon>Embryophyta</taxon>
        <taxon>Tracheophyta</taxon>
        <taxon>Spermatophyta</taxon>
        <taxon>Magnoliopsida</taxon>
        <taxon>eudicotyledons</taxon>
        <taxon>Gunneridae</taxon>
        <taxon>Pentapetalae</taxon>
        <taxon>rosids</taxon>
        <taxon>malvids</taxon>
        <taxon>Brassicales</taxon>
        <taxon>Brassicaceae</taxon>
        <taxon>Brassiceae</taxon>
        <taxon>Brassica</taxon>
    </lineage>
</organism>
<evidence type="ECO:0000313" key="2">
    <source>
        <dbReference type="EMBL" id="KAF3550559.1"/>
    </source>
</evidence>
<feature type="region of interest" description="Disordered" evidence="1">
    <location>
        <begin position="1"/>
        <end position="124"/>
    </location>
</feature>